<dbReference type="EMBL" id="JAULSV010000005">
    <property type="protein sequence ID" value="KAK0644426.1"/>
    <property type="molecule type" value="Genomic_DNA"/>
</dbReference>
<dbReference type="InterPro" id="IPR012132">
    <property type="entry name" value="GMC_OxRdtase"/>
</dbReference>
<dbReference type="Pfam" id="PF00732">
    <property type="entry name" value="GMC_oxred_N"/>
    <property type="match status" value="1"/>
</dbReference>
<protein>
    <submittedName>
        <fullName evidence="5">Alcohol oxidase</fullName>
    </submittedName>
</protein>
<gene>
    <name evidence="5" type="ORF">B0T16DRAFT_331281</name>
</gene>
<feature type="signal peptide" evidence="3">
    <location>
        <begin position="1"/>
        <end position="21"/>
    </location>
</feature>
<accession>A0AA39Y3H7</accession>
<dbReference type="PIRSF" id="PIRSF000137">
    <property type="entry name" value="Alcohol_oxidase"/>
    <property type="match status" value="1"/>
</dbReference>
<evidence type="ECO:0000313" key="5">
    <source>
        <dbReference type="EMBL" id="KAK0644426.1"/>
    </source>
</evidence>
<dbReference type="SUPFAM" id="SSF54373">
    <property type="entry name" value="FAD-linked reductases, C-terminal domain"/>
    <property type="match status" value="1"/>
</dbReference>
<evidence type="ECO:0000256" key="1">
    <source>
        <dbReference type="ARBA" id="ARBA00010790"/>
    </source>
</evidence>
<dbReference type="Gene3D" id="3.50.50.60">
    <property type="entry name" value="FAD/NAD(P)-binding domain"/>
    <property type="match status" value="1"/>
</dbReference>
<dbReference type="PANTHER" id="PTHR11552">
    <property type="entry name" value="GLUCOSE-METHANOL-CHOLINE GMC OXIDOREDUCTASE"/>
    <property type="match status" value="1"/>
</dbReference>
<name>A0AA39Y3H7_9PEZI</name>
<comment type="cofactor">
    <cofactor evidence="2">
        <name>FAD</name>
        <dbReference type="ChEBI" id="CHEBI:57692"/>
    </cofactor>
</comment>
<feature type="chain" id="PRO_5041362594" evidence="3">
    <location>
        <begin position="22"/>
        <end position="633"/>
    </location>
</feature>
<proteinExistence type="inferred from homology"/>
<evidence type="ECO:0000256" key="2">
    <source>
        <dbReference type="PIRSR" id="PIRSR000137-2"/>
    </source>
</evidence>
<dbReference type="InterPro" id="IPR007867">
    <property type="entry name" value="GMC_OxRtase_C"/>
</dbReference>
<evidence type="ECO:0000256" key="3">
    <source>
        <dbReference type="SAM" id="SignalP"/>
    </source>
</evidence>
<evidence type="ECO:0000313" key="6">
    <source>
        <dbReference type="Proteomes" id="UP001174936"/>
    </source>
</evidence>
<dbReference type="SUPFAM" id="SSF51905">
    <property type="entry name" value="FAD/NAD(P)-binding domain"/>
    <property type="match status" value="1"/>
</dbReference>
<reference evidence="5" key="1">
    <citation type="submission" date="2023-06" db="EMBL/GenBank/DDBJ databases">
        <title>Genome-scale phylogeny and comparative genomics of the fungal order Sordariales.</title>
        <authorList>
            <consortium name="Lawrence Berkeley National Laboratory"/>
            <person name="Hensen N."/>
            <person name="Bonometti L."/>
            <person name="Westerberg I."/>
            <person name="Brannstrom I.O."/>
            <person name="Guillou S."/>
            <person name="Cros-Aarteil S."/>
            <person name="Calhoun S."/>
            <person name="Haridas S."/>
            <person name="Kuo A."/>
            <person name="Mondo S."/>
            <person name="Pangilinan J."/>
            <person name="Riley R."/>
            <person name="Labutti K."/>
            <person name="Andreopoulos B."/>
            <person name="Lipzen A."/>
            <person name="Chen C."/>
            <person name="Yanf M."/>
            <person name="Daum C."/>
            <person name="Ng V."/>
            <person name="Clum A."/>
            <person name="Steindorff A."/>
            <person name="Ohm R."/>
            <person name="Martin F."/>
            <person name="Silar P."/>
            <person name="Natvig D."/>
            <person name="Lalanne C."/>
            <person name="Gautier V."/>
            <person name="Ament-Velasquez S.L."/>
            <person name="Kruys A."/>
            <person name="Hutchinson M.I."/>
            <person name="Powell A.J."/>
            <person name="Barry K."/>
            <person name="Miller A.N."/>
            <person name="Grigoriev I.V."/>
            <person name="Debuchy R."/>
            <person name="Gladieux P."/>
            <person name="Thoren M.H."/>
            <person name="Johannesson H."/>
        </authorList>
    </citation>
    <scope>NUCLEOTIDE SEQUENCE</scope>
    <source>
        <strain evidence="5">SMH2532-1</strain>
    </source>
</reference>
<dbReference type="PANTHER" id="PTHR11552:SF78">
    <property type="entry name" value="GLUCOSE-METHANOL-CHOLINE OXIDOREDUCTASE N-TERMINAL DOMAIN-CONTAINING PROTEIN"/>
    <property type="match status" value="1"/>
</dbReference>
<dbReference type="Gene3D" id="3.30.560.10">
    <property type="entry name" value="Glucose Oxidase, domain 3"/>
    <property type="match status" value="1"/>
</dbReference>
<feature type="binding site" evidence="2">
    <location>
        <begin position="566"/>
        <end position="567"/>
    </location>
    <ligand>
        <name>FAD</name>
        <dbReference type="ChEBI" id="CHEBI:57692"/>
    </ligand>
</feature>
<feature type="binding site" evidence="2">
    <location>
        <position position="272"/>
    </location>
    <ligand>
        <name>FAD</name>
        <dbReference type="ChEBI" id="CHEBI:57692"/>
    </ligand>
</feature>
<dbReference type="GO" id="GO:0016614">
    <property type="term" value="F:oxidoreductase activity, acting on CH-OH group of donors"/>
    <property type="evidence" value="ECO:0007669"/>
    <property type="project" value="InterPro"/>
</dbReference>
<dbReference type="GO" id="GO:0050660">
    <property type="term" value="F:flavin adenine dinucleotide binding"/>
    <property type="evidence" value="ECO:0007669"/>
    <property type="project" value="InterPro"/>
</dbReference>
<keyword evidence="6" id="KW-1185">Reference proteome</keyword>
<keyword evidence="3" id="KW-0732">Signal</keyword>
<dbReference type="InterPro" id="IPR036188">
    <property type="entry name" value="FAD/NAD-bd_sf"/>
</dbReference>
<keyword evidence="2" id="KW-0285">Flavoprotein</keyword>
<dbReference type="Pfam" id="PF05199">
    <property type="entry name" value="GMC_oxred_C"/>
    <property type="match status" value="1"/>
</dbReference>
<feature type="domain" description="Glucose-methanol-choline oxidoreductase N-terminal" evidence="4">
    <location>
        <begin position="315"/>
        <end position="329"/>
    </location>
</feature>
<comment type="caution">
    <text evidence="5">The sequence shown here is derived from an EMBL/GenBank/DDBJ whole genome shotgun (WGS) entry which is preliminary data.</text>
</comment>
<sequence>MGSLTFFILIFSLLGVLVVRGQTVRGNSPGAGFRHDKRESATSEDDVDIIFAGGGTAACVTAGRLAHANPHLNILLVEGGRNNQGDPTVVHPALFAAHLAPGSTTALFYRSKPSKHVGNREVIIPAGGMLGGGSSINLAMYSRAQAFDYDAWKTPGWAAKDIIPLCDKIETYHPGSAKIDMKKHGNSGPIHISDGGFRSKCENDILRTITRETGWKELADINDFSTVGGFMKLPRYVSPDGKRQDAAHRYIHPLLQQDAPSPNLRLLLNSSVTRVLFDKTTSPPRAIGIEYRPSGSNGTELRTVRARKMVVITAGALGSPQILERSGVGNSKLLQAHGIPAISDLPGVGENYQDHHLLASSYKTSLPPDETLDALATGRKDVGAMIAAGDPQLGWNSIDVAGKLRPEDSEAKKLGPAFYDIWKRDWKSHPKKPLTIMNFINTFVGNFADVEPDRQHISIGTISLYPYSRGSIHISKSDTGYDFDSGFLSSDVDVKTQMWGYKRARAIARKLPFFEGEVAVAHPKYPVGSAAGILASSDGANKEIVYTAEDDAAIELWIRQSVGTTWHSLGTCAMKPRKEGGVVDSRLNVYGTKGLKVADLSIAPENIGANVGNTAFAIGEKAALIIAEDLGLH</sequence>
<keyword evidence="2" id="KW-0274">FAD</keyword>
<evidence type="ECO:0000259" key="4">
    <source>
        <dbReference type="PROSITE" id="PS00624"/>
    </source>
</evidence>
<comment type="similarity">
    <text evidence="1">Belongs to the GMC oxidoreductase family.</text>
</comment>
<organism evidence="5 6">
    <name type="scientific">Cercophora newfieldiana</name>
    <dbReference type="NCBI Taxonomy" id="92897"/>
    <lineage>
        <taxon>Eukaryota</taxon>
        <taxon>Fungi</taxon>
        <taxon>Dikarya</taxon>
        <taxon>Ascomycota</taxon>
        <taxon>Pezizomycotina</taxon>
        <taxon>Sordariomycetes</taxon>
        <taxon>Sordariomycetidae</taxon>
        <taxon>Sordariales</taxon>
        <taxon>Lasiosphaeriaceae</taxon>
        <taxon>Cercophora</taxon>
    </lineage>
</organism>
<dbReference type="Proteomes" id="UP001174936">
    <property type="component" value="Unassembled WGS sequence"/>
</dbReference>
<dbReference type="AlphaFoldDB" id="A0AA39Y3H7"/>
<dbReference type="PROSITE" id="PS00624">
    <property type="entry name" value="GMC_OXRED_2"/>
    <property type="match status" value="1"/>
</dbReference>
<dbReference type="InterPro" id="IPR000172">
    <property type="entry name" value="GMC_OxRdtase_N"/>
</dbReference>